<dbReference type="OrthoDB" id="9815841at2"/>
<sequence>MQYKAMSKKVLALVMVGTMMTSAMPAYAATISKDETVYVNLDSEGKDVSNTVSNWISSDEAIKNLKDKSSLRDVKNVKGDEKPVLENDYMVWNSDKKDLYYNGKCDKRLPLDVVVNYELNGKSIKPSDLVGKDGKVKITISVKNNEKRTINVDGAEREVYVPFTVAGTVIIPTDKFSNVKVDGASMIDDGDKQVLTFAALPGLKESLKLEDFDALKDTMIVEADVKDFELSSMMFVATPEIPDIDKIDGVENVDELKDALNKLNDGGKALLDGSIQLADGQKTFNDNFAMFNDGVGKVDAGFGKLYGGLKLIGDKYPAIVKQGQQLVGGVNDLNNGLKAYNSKFDLFLSKLDEASQGSAKVLEGIKKSQVSAKTLIAGKNDENKGINNLYETAKQLSAAVPVLEGIYGTLPDEAPQKQQLKGLIDGLKSLEPALEKLKTSDDMITGGLNQLYGALYEGNESLLNGVAALNSGLNGLNGAGNQLKKEGSLPLQAGSQKLADGVNALGGDNMNKISSSVNTLMNGADELNKGIGTLANSSGQLLEGSNKLLQGTGDLKTGMDTLQNEGIGKLHEVGTEKISDIDNLIDVKDELVKLSKEYNSYSGISEDMSGKVKFIMKTEEIKAEKKEETKKVEEKQEKKGFVAWIKSLFSK</sequence>
<accession>A0A1I2MS49</accession>
<dbReference type="Proteomes" id="UP000182135">
    <property type="component" value="Unassembled WGS sequence"/>
</dbReference>
<evidence type="ECO:0000313" key="3">
    <source>
        <dbReference type="EMBL" id="SFF93958.1"/>
    </source>
</evidence>
<proteinExistence type="predicted"/>
<dbReference type="STRING" id="1529.SAMN04487885_11657"/>
<protein>
    <submittedName>
        <fullName evidence="3">Putative membrane protein</fullName>
    </submittedName>
</protein>
<reference evidence="2 5" key="2">
    <citation type="submission" date="2018-03" db="EMBL/GenBank/DDBJ databases">
        <title>The uncultured portion of the human microbiome is neutrally assembled.</title>
        <authorList>
            <person name="Jeraldo P."/>
            <person name="Boardman L."/>
            <person name="White B.A."/>
            <person name="Nelson H."/>
            <person name="Goldenfeld N."/>
            <person name="Chia N."/>
        </authorList>
    </citation>
    <scope>NUCLEOTIDE SEQUENCE [LARGE SCALE GENOMIC DNA]</scope>
    <source>
        <strain evidence="2">CIM:MAG 903</strain>
    </source>
</reference>
<organism evidence="3 4">
    <name type="scientific">Clostridium cadaveris</name>
    <dbReference type="NCBI Taxonomy" id="1529"/>
    <lineage>
        <taxon>Bacteria</taxon>
        <taxon>Bacillati</taxon>
        <taxon>Bacillota</taxon>
        <taxon>Clostridia</taxon>
        <taxon>Eubacteriales</taxon>
        <taxon>Clostridiaceae</taxon>
        <taxon>Clostridium</taxon>
    </lineage>
</organism>
<keyword evidence="1" id="KW-0732">Signal</keyword>
<dbReference type="AlphaFoldDB" id="A0A1I2MS49"/>
<dbReference type="RefSeq" id="WP_027638000.1">
    <property type="nucleotide sequence ID" value="NZ_BAAACD010000024.1"/>
</dbReference>
<keyword evidence="4" id="KW-1185">Reference proteome</keyword>
<feature type="chain" id="PRO_5036308223" evidence="1">
    <location>
        <begin position="29"/>
        <end position="651"/>
    </location>
</feature>
<evidence type="ECO:0000313" key="4">
    <source>
        <dbReference type="Proteomes" id="UP000182135"/>
    </source>
</evidence>
<dbReference type="Proteomes" id="UP000246114">
    <property type="component" value="Unassembled WGS sequence"/>
</dbReference>
<reference evidence="3 4" key="1">
    <citation type="submission" date="2016-10" db="EMBL/GenBank/DDBJ databases">
        <authorList>
            <person name="de Groot N.N."/>
        </authorList>
    </citation>
    <scope>NUCLEOTIDE SEQUENCE [LARGE SCALE GENOMIC DNA]</scope>
    <source>
        <strain evidence="3 4">NLAE-zl-G419</strain>
    </source>
</reference>
<evidence type="ECO:0000313" key="5">
    <source>
        <dbReference type="Proteomes" id="UP000246114"/>
    </source>
</evidence>
<evidence type="ECO:0000313" key="2">
    <source>
        <dbReference type="EMBL" id="PWL52955.1"/>
    </source>
</evidence>
<feature type="signal peptide" evidence="1">
    <location>
        <begin position="1"/>
        <end position="28"/>
    </location>
</feature>
<gene>
    <name evidence="2" type="ORF">DBY38_08755</name>
    <name evidence="3" type="ORF">SAMN04487885_11657</name>
</gene>
<dbReference type="EMBL" id="QAMZ01000043">
    <property type="protein sequence ID" value="PWL52955.1"/>
    <property type="molecule type" value="Genomic_DNA"/>
</dbReference>
<name>A0A1I2MS49_9CLOT</name>
<dbReference type="EMBL" id="FOOE01000016">
    <property type="protein sequence ID" value="SFF93958.1"/>
    <property type="molecule type" value="Genomic_DNA"/>
</dbReference>
<evidence type="ECO:0000256" key="1">
    <source>
        <dbReference type="SAM" id="SignalP"/>
    </source>
</evidence>
<dbReference type="eggNOG" id="COG1511">
    <property type="taxonomic scope" value="Bacteria"/>
</dbReference>